<protein>
    <submittedName>
        <fullName evidence="1">Uncharacterized protein</fullName>
    </submittedName>
</protein>
<evidence type="ECO:0000313" key="2">
    <source>
        <dbReference type="Proteomes" id="UP000069935"/>
    </source>
</evidence>
<keyword evidence="2" id="KW-1185">Reference proteome</keyword>
<dbReference type="EMBL" id="CP012402">
    <property type="protein sequence ID" value="ALG72668.1"/>
    <property type="molecule type" value="Genomic_DNA"/>
</dbReference>
<dbReference type="KEGG" id="ati:AL072_16745"/>
<dbReference type="Proteomes" id="UP000069935">
    <property type="component" value="Chromosome 2"/>
</dbReference>
<reference evidence="1 2" key="2">
    <citation type="journal article" date="2016" name="Genome Announc.">
        <title>Complete Genome Sequence of a Strain of Azospirillum thiophilum Isolated from a Sulfide Spring.</title>
        <authorList>
            <person name="Fomenkov A."/>
            <person name="Vincze T."/>
            <person name="Grabovich M."/>
            <person name="Anton B.P."/>
            <person name="Dubinina G."/>
            <person name="Orlova M."/>
            <person name="Belousova E."/>
            <person name="Roberts R.J."/>
        </authorList>
    </citation>
    <scope>NUCLEOTIDE SEQUENCE [LARGE SCALE GENOMIC DNA]</scope>
    <source>
        <strain evidence="1 2">BV-S</strain>
    </source>
</reference>
<organism evidence="1 2">
    <name type="scientific">Azospirillum thiophilum</name>
    <dbReference type="NCBI Taxonomy" id="528244"/>
    <lineage>
        <taxon>Bacteria</taxon>
        <taxon>Pseudomonadati</taxon>
        <taxon>Pseudomonadota</taxon>
        <taxon>Alphaproteobacteria</taxon>
        <taxon>Rhodospirillales</taxon>
        <taxon>Azospirillaceae</taxon>
        <taxon>Azospirillum</taxon>
    </lineage>
</organism>
<reference evidence="2" key="1">
    <citation type="submission" date="2015-08" db="EMBL/GenBank/DDBJ databases">
        <title>Complete Genome Sequence of Azospirillum thiophilum BV-S.</title>
        <authorList>
            <person name="Fomenkov A."/>
            <person name="Vincze T."/>
            <person name="Grabovich M."/>
            <person name="Dubinina G."/>
            <person name="Orlova M."/>
            <person name="Belousova E."/>
            <person name="Roberts R.J."/>
        </authorList>
    </citation>
    <scope>NUCLEOTIDE SEQUENCE [LARGE SCALE GENOMIC DNA]</scope>
    <source>
        <strain evidence="2">BV-S</strain>
    </source>
</reference>
<dbReference type="AlphaFoldDB" id="A0AAC8ZUS7"/>
<proteinExistence type="predicted"/>
<accession>A0AAC8ZUS7</accession>
<sequence length="233" mass="26402">MNGDAVVGTPQPDQKLLRLEMLDWVLDKGVHNLTRAEFLRFKPEFDKEPDQRSNGFRAFVGTLIFHWNGKRDNRPMFAAFADEVADDADADDWVHRLRSRLGLGHITPYGTNSILVALMRYPVKAVLDATPRAERASCFAVPTALDGPLNPYFFPAPAELRYGRALSLHSDSDCRRLTAEVLHRRIDYAPDHLIDVAEVRRVDDILDLIGRRNQHLACLRRQPGCATFGEELV</sequence>
<gene>
    <name evidence="1" type="ORF">AL072_16745</name>
</gene>
<name>A0AAC8ZUS7_9PROT</name>
<evidence type="ECO:0000313" key="1">
    <source>
        <dbReference type="EMBL" id="ALG72668.1"/>
    </source>
</evidence>